<comment type="caution">
    <text evidence="2">The sequence shown here is derived from an EMBL/GenBank/DDBJ whole genome shotgun (WGS) entry which is preliminary data.</text>
</comment>
<proteinExistence type="predicted"/>
<keyword evidence="3" id="KW-1185">Reference proteome</keyword>
<feature type="compositionally biased region" description="Basic and acidic residues" evidence="1">
    <location>
        <begin position="74"/>
        <end position="89"/>
    </location>
</feature>
<reference evidence="2" key="1">
    <citation type="journal article" date="2022" name="bioRxiv">
        <title>Sequencing and chromosome-scale assembly of the giantPleurodeles waltlgenome.</title>
        <authorList>
            <person name="Brown T."/>
            <person name="Elewa A."/>
            <person name="Iarovenko S."/>
            <person name="Subramanian E."/>
            <person name="Araus A.J."/>
            <person name="Petzold A."/>
            <person name="Susuki M."/>
            <person name="Suzuki K.-i.T."/>
            <person name="Hayashi T."/>
            <person name="Toyoda A."/>
            <person name="Oliveira C."/>
            <person name="Osipova E."/>
            <person name="Leigh N.D."/>
            <person name="Simon A."/>
            <person name="Yun M.H."/>
        </authorList>
    </citation>
    <scope>NUCLEOTIDE SEQUENCE</scope>
    <source>
        <strain evidence="2">20211129_DDA</strain>
        <tissue evidence="2">Liver</tissue>
    </source>
</reference>
<gene>
    <name evidence="2" type="ORF">NDU88_007139</name>
</gene>
<evidence type="ECO:0000313" key="3">
    <source>
        <dbReference type="Proteomes" id="UP001066276"/>
    </source>
</evidence>
<protein>
    <submittedName>
        <fullName evidence="2">Uncharacterized protein</fullName>
    </submittedName>
</protein>
<dbReference type="AlphaFoldDB" id="A0AAV7NVX6"/>
<feature type="region of interest" description="Disordered" evidence="1">
    <location>
        <begin position="1"/>
        <end position="89"/>
    </location>
</feature>
<evidence type="ECO:0000313" key="2">
    <source>
        <dbReference type="EMBL" id="KAJ1118952.1"/>
    </source>
</evidence>
<dbReference type="Proteomes" id="UP001066276">
    <property type="component" value="Chromosome 8"/>
</dbReference>
<accession>A0AAV7NVX6</accession>
<feature type="compositionally biased region" description="Basic and acidic residues" evidence="1">
    <location>
        <begin position="34"/>
        <end position="67"/>
    </location>
</feature>
<sequence length="89" mass="9763">MTQEPWLGMGPFPGSPGEQRRVHQPEVSTTSGLKDARETTPGDKRRKEQKGTRSAKEGARGPNEGEKLGIAGEPARRQSERRSQAEHGE</sequence>
<organism evidence="2 3">
    <name type="scientific">Pleurodeles waltl</name>
    <name type="common">Iberian ribbed newt</name>
    <dbReference type="NCBI Taxonomy" id="8319"/>
    <lineage>
        <taxon>Eukaryota</taxon>
        <taxon>Metazoa</taxon>
        <taxon>Chordata</taxon>
        <taxon>Craniata</taxon>
        <taxon>Vertebrata</taxon>
        <taxon>Euteleostomi</taxon>
        <taxon>Amphibia</taxon>
        <taxon>Batrachia</taxon>
        <taxon>Caudata</taxon>
        <taxon>Salamandroidea</taxon>
        <taxon>Salamandridae</taxon>
        <taxon>Pleurodelinae</taxon>
        <taxon>Pleurodeles</taxon>
    </lineage>
</organism>
<dbReference type="EMBL" id="JANPWB010000012">
    <property type="protein sequence ID" value="KAJ1118952.1"/>
    <property type="molecule type" value="Genomic_DNA"/>
</dbReference>
<evidence type="ECO:0000256" key="1">
    <source>
        <dbReference type="SAM" id="MobiDB-lite"/>
    </source>
</evidence>
<name>A0AAV7NVX6_PLEWA</name>